<dbReference type="PANTHER" id="PTHR13516:SF11">
    <property type="entry name" value="EXPRESSED PROTEIN"/>
    <property type="match status" value="1"/>
</dbReference>
<evidence type="ECO:0000256" key="3">
    <source>
        <dbReference type="ARBA" id="ARBA00023242"/>
    </source>
</evidence>
<feature type="non-terminal residue" evidence="6">
    <location>
        <position position="1"/>
    </location>
</feature>
<dbReference type="GO" id="GO:0005634">
    <property type="term" value="C:nucleus"/>
    <property type="evidence" value="ECO:0007669"/>
    <property type="project" value="UniProtKB-SubCell"/>
</dbReference>
<dbReference type="Proteomes" id="UP000324897">
    <property type="component" value="Chromosome 5"/>
</dbReference>
<dbReference type="Gramene" id="TVU45183">
    <property type="protein sequence ID" value="TVU45183"/>
    <property type="gene ID" value="EJB05_04658"/>
</dbReference>
<comment type="caution">
    <text evidence="6">The sequence shown here is derived from an EMBL/GenBank/DDBJ whole genome shotgun (WGS) entry which is preliminary data.</text>
</comment>
<protein>
    <recommendedName>
        <fullName evidence="5">DNA/RNA-binding protein Alba-like domain-containing protein</fullName>
    </recommendedName>
</protein>
<comment type="similarity">
    <text evidence="2">Belongs to the histone-like Alba family.</text>
</comment>
<dbReference type="InterPro" id="IPR002775">
    <property type="entry name" value="DNA/RNA-bd_Alba-like"/>
</dbReference>
<dbReference type="EMBL" id="RWGY01000004">
    <property type="protein sequence ID" value="TVU45183.1"/>
    <property type="molecule type" value="Genomic_DNA"/>
</dbReference>
<evidence type="ECO:0000313" key="7">
    <source>
        <dbReference type="Proteomes" id="UP000324897"/>
    </source>
</evidence>
<comment type="subcellular location">
    <subcellularLocation>
        <location evidence="1">Nucleus</location>
    </subcellularLocation>
</comment>
<dbReference type="GO" id="GO:0003723">
    <property type="term" value="F:RNA binding"/>
    <property type="evidence" value="ECO:0007669"/>
    <property type="project" value="TreeGrafter"/>
</dbReference>
<dbReference type="PANTHER" id="PTHR13516">
    <property type="entry name" value="RIBONUCLEASE P SUBUNIT P25"/>
    <property type="match status" value="1"/>
</dbReference>
<dbReference type="AlphaFoldDB" id="A0A5J9WB27"/>
<feature type="region of interest" description="Disordered" evidence="4">
    <location>
        <begin position="290"/>
        <end position="326"/>
    </location>
</feature>
<dbReference type="OrthoDB" id="424402at2759"/>
<feature type="compositionally biased region" description="Basic residues" evidence="4">
    <location>
        <begin position="27"/>
        <end position="36"/>
    </location>
</feature>
<dbReference type="Gene3D" id="3.30.110.20">
    <property type="entry name" value="Alba-like domain"/>
    <property type="match status" value="1"/>
</dbReference>
<proteinExistence type="inferred from homology"/>
<feature type="compositionally biased region" description="Basic and acidic residues" evidence="4">
    <location>
        <begin position="101"/>
        <end position="115"/>
    </location>
</feature>
<evidence type="ECO:0000259" key="5">
    <source>
        <dbReference type="Pfam" id="PF01918"/>
    </source>
</evidence>
<evidence type="ECO:0000256" key="4">
    <source>
        <dbReference type="SAM" id="MobiDB-lite"/>
    </source>
</evidence>
<feature type="domain" description="DNA/RNA-binding protein Alba-like" evidence="5">
    <location>
        <begin position="217"/>
        <end position="256"/>
    </location>
</feature>
<evidence type="ECO:0000256" key="1">
    <source>
        <dbReference type="ARBA" id="ARBA00004123"/>
    </source>
</evidence>
<reference evidence="6 7" key="1">
    <citation type="journal article" date="2019" name="Sci. Rep.">
        <title>A high-quality genome of Eragrostis curvula grass provides insights into Poaceae evolution and supports new strategies to enhance forage quality.</title>
        <authorList>
            <person name="Carballo J."/>
            <person name="Santos B.A.C.M."/>
            <person name="Zappacosta D."/>
            <person name="Garbus I."/>
            <person name="Selva J.P."/>
            <person name="Gallo C.A."/>
            <person name="Diaz A."/>
            <person name="Albertini E."/>
            <person name="Caccamo M."/>
            <person name="Echenique V."/>
        </authorList>
    </citation>
    <scope>NUCLEOTIDE SEQUENCE [LARGE SCALE GENOMIC DNA]</scope>
    <source>
        <strain evidence="7">cv. Victoria</strain>
        <tissue evidence="6">Leaf</tissue>
    </source>
</reference>
<feature type="compositionally biased region" description="Basic and acidic residues" evidence="4">
    <location>
        <begin position="9"/>
        <end position="25"/>
    </location>
</feature>
<organism evidence="6 7">
    <name type="scientific">Eragrostis curvula</name>
    <name type="common">weeping love grass</name>
    <dbReference type="NCBI Taxonomy" id="38414"/>
    <lineage>
        <taxon>Eukaryota</taxon>
        <taxon>Viridiplantae</taxon>
        <taxon>Streptophyta</taxon>
        <taxon>Embryophyta</taxon>
        <taxon>Tracheophyta</taxon>
        <taxon>Spermatophyta</taxon>
        <taxon>Magnoliopsida</taxon>
        <taxon>Liliopsida</taxon>
        <taxon>Poales</taxon>
        <taxon>Poaceae</taxon>
        <taxon>PACMAD clade</taxon>
        <taxon>Chloridoideae</taxon>
        <taxon>Eragrostideae</taxon>
        <taxon>Eragrostidinae</taxon>
        <taxon>Eragrostis</taxon>
    </lineage>
</organism>
<evidence type="ECO:0000256" key="2">
    <source>
        <dbReference type="ARBA" id="ARBA00008018"/>
    </source>
</evidence>
<keyword evidence="7" id="KW-1185">Reference proteome</keyword>
<dbReference type="SUPFAM" id="SSF82704">
    <property type="entry name" value="AlbA-like"/>
    <property type="match status" value="1"/>
</dbReference>
<keyword evidence="3" id="KW-0539">Nucleus</keyword>
<sequence>TYGHASNGPKRESHEPDGRPSDFPKRSIFRRPKKINKSCLFRASRAPHERTVSLAPSRVLAPATQPLPPLPPHPPQRLLRESHPNHPTSPPGSDKAAPAAEMDRYQRVERPRPESAIEENEIRITAQGLIRNYVSYATSLLQVRPFSDPDLPAASVGLMDGVGSYVRFLCDCADSNRRVCGRGMGARSWWSLRLIELRIFLSFYSSLPFTFINQDRKIKEIVLKAMGQAISKSVAVAEIIKKRIPGLHQDTNISSVSITDVWEPIEEGLVPLEMTRHVSMISITLSPEELDQNTPGYQAPAYDEQPRQQQRLQQAPPQRQPRRPQGHIQQYDYEGLIIVAWQIPMLGVEVEGAVDVEGVGVEEAMVVMVDMETTKGATTKAVDTMIIKVDMADMIIKAGMVVVDMATTKADMETTKKMVDIAEAEVVCVEEETIITVVATKEVGVDMEAGAAMKEAGAAMKEAGEGIEEAGEAMKVAGAAMREAGMGMKEAGAAGILAEGGTVAAEGEEWVAVGKGTETGAKSMGFWIWCFL</sequence>
<dbReference type="Pfam" id="PF01918">
    <property type="entry name" value="Alba"/>
    <property type="match status" value="1"/>
</dbReference>
<feature type="compositionally biased region" description="Pro residues" evidence="4">
    <location>
        <begin position="65"/>
        <end position="75"/>
    </location>
</feature>
<dbReference type="InterPro" id="IPR036882">
    <property type="entry name" value="Alba-like_dom_sf"/>
</dbReference>
<feature type="region of interest" description="Disordered" evidence="4">
    <location>
        <begin position="1"/>
        <end position="116"/>
    </location>
</feature>
<name>A0A5J9WB27_9POAL</name>
<gene>
    <name evidence="6" type="ORF">EJB05_04658</name>
</gene>
<accession>A0A5J9WB27</accession>
<feature type="compositionally biased region" description="Low complexity" evidence="4">
    <location>
        <begin position="307"/>
        <end position="317"/>
    </location>
</feature>
<dbReference type="InterPro" id="IPR051958">
    <property type="entry name" value="Alba-like_NAB"/>
</dbReference>
<evidence type="ECO:0000313" key="6">
    <source>
        <dbReference type="EMBL" id="TVU45183.1"/>
    </source>
</evidence>